<keyword evidence="4" id="KW-0804">Transcription</keyword>
<evidence type="ECO:0000259" key="5">
    <source>
        <dbReference type="Pfam" id="PF04542"/>
    </source>
</evidence>
<dbReference type="Pfam" id="PF04542">
    <property type="entry name" value="Sigma70_r2"/>
    <property type="match status" value="1"/>
</dbReference>
<evidence type="ECO:0000313" key="7">
    <source>
        <dbReference type="Proteomes" id="UP000613030"/>
    </source>
</evidence>
<feature type="domain" description="RNA polymerase sigma-70 region 2" evidence="5">
    <location>
        <begin position="22"/>
        <end position="91"/>
    </location>
</feature>
<keyword evidence="1" id="KW-0805">Transcription regulation</keyword>
<keyword evidence="7" id="KW-1185">Reference proteome</keyword>
<name>A0ABS1KUG1_9BACT</name>
<evidence type="ECO:0000256" key="3">
    <source>
        <dbReference type="ARBA" id="ARBA00023125"/>
    </source>
</evidence>
<dbReference type="PANTHER" id="PTHR43133:SF8">
    <property type="entry name" value="RNA POLYMERASE SIGMA FACTOR HI_1459-RELATED"/>
    <property type="match status" value="1"/>
</dbReference>
<accession>A0ABS1KUG1</accession>
<sequence length="182" mass="21524">MIPENHMLDELRKRDNAAYNLLYTFYYPGIESFVRKNSGTKADAQDIFQETILVLLEKVPKEDFMLTSSIKTYITAVAHNLWLKRLRDAKRVLPLAIDYELEDMTLSEFEQHEERLRSKNVMKRLFERLTRHCVIFLTKTFLSGASREMLVEAMGYKNPHTFDNQKYKCLEQARKNYSKNDG</sequence>
<dbReference type="Gene3D" id="1.10.1740.10">
    <property type="match status" value="1"/>
</dbReference>
<comment type="caution">
    <text evidence="6">The sequence shown here is derived from an EMBL/GenBank/DDBJ whole genome shotgun (WGS) entry which is preliminary data.</text>
</comment>
<protein>
    <submittedName>
        <fullName evidence="6">Sigma-70 family RNA polymerase sigma factor</fullName>
    </submittedName>
</protein>
<evidence type="ECO:0000313" key="6">
    <source>
        <dbReference type="EMBL" id="MBL0742970.1"/>
    </source>
</evidence>
<proteinExistence type="predicted"/>
<gene>
    <name evidence="6" type="ORF">JI741_17205</name>
</gene>
<dbReference type="InterPro" id="IPR007627">
    <property type="entry name" value="RNA_pol_sigma70_r2"/>
</dbReference>
<evidence type="ECO:0000256" key="2">
    <source>
        <dbReference type="ARBA" id="ARBA00023082"/>
    </source>
</evidence>
<dbReference type="Proteomes" id="UP000613030">
    <property type="component" value="Unassembled WGS sequence"/>
</dbReference>
<reference evidence="6 7" key="1">
    <citation type="submission" date="2021-01" db="EMBL/GenBank/DDBJ databases">
        <title>Chryseolinea sp. Jin1 Genome sequencing and assembly.</title>
        <authorList>
            <person name="Kim I."/>
        </authorList>
    </citation>
    <scope>NUCLEOTIDE SEQUENCE [LARGE SCALE GENOMIC DNA]</scope>
    <source>
        <strain evidence="6 7">Jin1</strain>
    </source>
</reference>
<organism evidence="6 7">
    <name type="scientific">Chryseolinea lacunae</name>
    <dbReference type="NCBI Taxonomy" id="2801331"/>
    <lineage>
        <taxon>Bacteria</taxon>
        <taxon>Pseudomonadati</taxon>
        <taxon>Bacteroidota</taxon>
        <taxon>Cytophagia</taxon>
        <taxon>Cytophagales</taxon>
        <taxon>Fulvivirgaceae</taxon>
        <taxon>Chryseolinea</taxon>
    </lineage>
</organism>
<dbReference type="EMBL" id="JAERRB010000005">
    <property type="protein sequence ID" value="MBL0742970.1"/>
    <property type="molecule type" value="Genomic_DNA"/>
</dbReference>
<dbReference type="InterPro" id="IPR039425">
    <property type="entry name" value="RNA_pol_sigma-70-like"/>
</dbReference>
<keyword evidence="3" id="KW-0238">DNA-binding</keyword>
<dbReference type="RefSeq" id="WP_202011757.1">
    <property type="nucleotide sequence ID" value="NZ_JAERRB010000005.1"/>
</dbReference>
<dbReference type="InterPro" id="IPR013325">
    <property type="entry name" value="RNA_pol_sigma_r2"/>
</dbReference>
<dbReference type="InterPro" id="IPR014284">
    <property type="entry name" value="RNA_pol_sigma-70_dom"/>
</dbReference>
<evidence type="ECO:0000256" key="4">
    <source>
        <dbReference type="ARBA" id="ARBA00023163"/>
    </source>
</evidence>
<evidence type="ECO:0000256" key="1">
    <source>
        <dbReference type="ARBA" id="ARBA00023015"/>
    </source>
</evidence>
<dbReference type="PANTHER" id="PTHR43133">
    <property type="entry name" value="RNA POLYMERASE ECF-TYPE SIGMA FACTO"/>
    <property type="match status" value="1"/>
</dbReference>
<dbReference type="SUPFAM" id="SSF88946">
    <property type="entry name" value="Sigma2 domain of RNA polymerase sigma factors"/>
    <property type="match status" value="1"/>
</dbReference>
<keyword evidence="2" id="KW-0731">Sigma factor</keyword>
<dbReference type="NCBIfam" id="TIGR02937">
    <property type="entry name" value="sigma70-ECF"/>
    <property type="match status" value="1"/>
</dbReference>